<protein>
    <submittedName>
        <fullName evidence="1">Uncharacterized protein</fullName>
    </submittedName>
</protein>
<feature type="non-terminal residue" evidence="1">
    <location>
        <position position="1"/>
    </location>
</feature>
<comment type="caution">
    <text evidence="1">The sequence shown here is derived from an EMBL/GenBank/DDBJ whole genome shotgun (WGS) entry which is preliminary data.</text>
</comment>
<dbReference type="AlphaFoldDB" id="A0AAD4XFB3"/>
<sequence>TGDPNNTIESEENTVRGLTRRKKLKKKFNGKKHVIEFDKLGRFKGEYKSEIASYMGVLVRRDVGLRHLKWKEVKSVLRDKLWHELLVYIC</sequence>
<dbReference type="Proteomes" id="UP001202328">
    <property type="component" value="Unassembled WGS sequence"/>
</dbReference>
<name>A0AAD4XFB3_9MAGN</name>
<evidence type="ECO:0000313" key="1">
    <source>
        <dbReference type="EMBL" id="KAI3909518.1"/>
    </source>
</evidence>
<evidence type="ECO:0000313" key="2">
    <source>
        <dbReference type="Proteomes" id="UP001202328"/>
    </source>
</evidence>
<reference evidence="1" key="1">
    <citation type="submission" date="2022-04" db="EMBL/GenBank/DDBJ databases">
        <title>A functionally conserved STORR gene fusion in Papaver species that diverged 16.8 million years ago.</title>
        <authorList>
            <person name="Catania T."/>
        </authorList>
    </citation>
    <scope>NUCLEOTIDE SEQUENCE</scope>
    <source>
        <strain evidence="1">S-188037</strain>
    </source>
</reference>
<accession>A0AAD4XFB3</accession>
<gene>
    <name evidence="1" type="ORF">MKW98_013935</name>
</gene>
<dbReference type="EMBL" id="JAJJMB010010315">
    <property type="protein sequence ID" value="KAI3909518.1"/>
    <property type="molecule type" value="Genomic_DNA"/>
</dbReference>
<organism evidence="1 2">
    <name type="scientific">Papaver atlanticum</name>
    <dbReference type="NCBI Taxonomy" id="357466"/>
    <lineage>
        <taxon>Eukaryota</taxon>
        <taxon>Viridiplantae</taxon>
        <taxon>Streptophyta</taxon>
        <taxon>Embryophyta</taxon>
        <taxon>Tracheophyta</taxon>
        <taxon>Spermatophyta</taxon>
        <taxon>Magnoliopsida</taxon>
        <taxon>Ranunculales</taxon>
        <taxon>Papaveraceae</taxon>
        <taxon>Papaveroideae</taxon>
        <taxon>Papaver</taxon>
    </lineage>
</organism>
<keyword evidence="2" id="KW-1185">Reference proteome</keyword>
<proteinExistence type="predicted"/>